<dbReference type="GO" id="GO:0032259">
    <property type="term" value="P:methylation"/>
    <property type="evidence" value="ECO:0007669"/>
    <property type="project" value="UniProtKB-KW"/>
</dbReference>
<comment type="similarity">
    <text evidence="1">Belongs to the N(4)/N(6)-methyltransferase family.</text>
</comment>
<feature type="domain" description="DNA methylase N-4/N-6" evidence="4">
    <location>
        <begin position="138"/>
        <end position="302"/>
    </location>
</feature>
<evidence type="ECO:0000256" key="1">
    <source>
        <dbReference type="ARBA" id="ARBA00006594"/>
    </source>
</evidence>
<dbReference type="Pfam" id="PF01555">
    <property type="entry name" value="N6_N4_Mtase"/>
    <property type="match status" value="1"/>
</dbReference>
<dbReference type="PROSITE" id="PS00092">
    <property type="entry name" value="N6_MTASE"/>
    <property type="match status" value="1"/>
</dbReference>
<dbReference type="InterPro" id="IPR029063">
    <property type="entry name" value="SAM-dependent_MTases_sf"/>
</dbReference>
<accession>X1MGT1</accession>
<dbReference type="AlphaFoldDB" id="X1MGT1"/>
<comment type="caution">
    <text evidence="5">The sequence shown here is derived from an EMBL/GenBank/DDBJ whole genome shotgun (WGS) entry which is preliminary data.</text>
</comment>
<dbReference type="GO" id="GO:0003677">
    <property type="term" value="F:DNA binding"/>
    <property type="evidence" value="ECO:0007669"/>
    <property type="project" value="InterPro"/>
</dbReference>
<dbReference type="InterPro" id="IPR001091">
    <property type="entry name" value="RM_Methyltransferase"/>
</dbReference>
<sequence>CGYGKRVTRDWIIVGSDMIRGQDACRGNGKSYPDWCIESGYDWQRLGTKGKGMIYSAPWLAKNPHAAERVAEIFSNLASPTHIQHEYNKLLKEDRAVELLGERNQMALDGLSIPISDRWCVFNDSIETFKPDKQYDWIITDPPYPKEYLPLFGVLAEKAKEWLAPGGLMVVMSGQMYFQDVMKQMNGDYYWLGAYLTPGQPTPLRHVNVNTTWKPLIFYAPNGKYKGKIFGDVFKSDKNEKDHHKWGQSESGMLDIVSKLCLPGQSILDPFMGAGTTGVAALRHGCLFDGVELLEENCGIAKVRLHDEEK</sequence>
<organism evidence="5">
    <name type="scientific">marine sediment metagenome</name>
    <dbReference type="NCBI Taxonomy" id="412755"/>
    <lineage>
        <taxon>unclassified sequences</taxon>
        <taxon>metagenomes</taxon>
        <taxon>ecological metagenomes</taxon>
    </lineage>
</organism>
<dbReference type="InterPro" id="IPR002052">
    <property type="entry name" value="DNA_methylase_N6_adenine_CS"/>
</dbReference>
<evidence type="ECO:0000256" key="2">
    <source>
        <dbReference type="ARBA" id="ARBA00022603"/>
    </source>
</evidence>
<reference evidence="5" key="1">
    <citation type="journal article" date="2014" name="Front. Microbiol.">
        <title>High frequency of phylogenetically diverse reductive dehalogenase-homologous genes in deep subseafloor sedimentary metagenomes.</title>
        <authorList>
            <person name="Kawai M."/>
            <person name="Futagami T."/>
            <person name="Toyoda A."/>
            <person name="Takaki Y."/>
            <person name="Nishi S."/>
            <person name="Hori S."/>
            <person name="Arai W."/>
            <person name="Tsubouchi T."/>
            <person name="Morono Y."/>
            <person name="Uchiyama I."/>
            <person name="Ito T."/>
            <person name="Fujiyama A."/>
            <person name="Inagaki F."/>
            <person name="Takami H."/>
        </authorList>
    </citation>
    <scope>NUCLEOTIDE SEQUENCE</scope>
    <source>
        <strain evidence="5">Expedition CK06-06</strain>
    </source>
</reference>
<proteinExistence type="inferred from homology"/>
<dbReference type="Gene3D" id="3.40.50.150">
    <property type="entry name" value="Vaccinia Virus protein VP39"/>
    <property type="match status" value="1"/>
</dbReference>
<feature type="non-terminal residue" evidence="5">
    <location>
        <position position="1"/>
    </location>
</feature>
<name>X1MGT1_9ZZZZ</name>
<evidence type="ECO:0000313" key="5">
    <source>
        <dbReference type="EMBL" id="GAI13920.1"/>
    </source>
</evidence>
<keyword evidence="2" id="KW-0489">Methyltransferase</keyword>
<gene>
    <name evidence="5" type="ORF">S06H3_09124</name>
</gene>
<dbReference type="InterPro" id="IPR002941">
    <property type="entry name" value="DNA_methylase_N4/N6"/>
</dbReference>
<dbReference type="PRINTS" id="PR00508">
    <property type="entry name" value="S21N4MTFRASE"/>
</dbReference>
<keyword evidence="3" id="KW-0808">Transferase</keyword>
<dbReference type="EMBL" id="BARV01003959">
    <property type="protein sequence ID" value="GAI13920.1"/>
    <property type="molecule type" value="Genomic_DNA"/>
</dbReference>
<protein>
    <recommendedName>
        <fullName evidence="4">DNA methylase N-4/N-6 domain-containing protein</fullName>
    </recommendedName>
</protein>
<evidence type="ECO:0000256" key="3">
    <source>
        <dbReference type="ARBA" id="ARBA00022679"/>
    </source>
</evidence>
<dbReference type="SUPFAM" id="SSF53335">
    <property type="entry name" value="S-adenosyl-L-methionine-dependent methyltransferases"/>
    <property type="match status" value="1"/>
</dbReference>
<evidence type="ECO:0000259" key="4">
    <source>
        <dbReference type="Pfam" id="PF01555"/>
    </source>
</evidence>
<dbReference type="GO" id="GO:0008170">
    <property type="term" value="F:N-methyltransferase activity"/>
    <property type="evidence" value="ECO:0007669"/>
    <property type="project" value="InterPro"/>
</dbReference>